<organism evidence="1 2">
    <name type="scientific">Streptomyces hiroshimensis</name>
    <dbReference type="NCBI Taxonomy" id="66424"/>
    <lineage>
        <taxon>Bacteria</taxon>
        <taxon>Bacillati</taxon>
        <taxon>Actinomycetota</taxon>
        <taxon>Actinomycetes</taxon>
        <taxon>Kitasatosporales</taxon>
        <taxon>Streptomycetaceae</taxon>
        <taxon>Streptomyces</taxon>
    </lineage>
</organism>
<evidence type="ECO:0008006" key="3">
    <source>
        <dbReference type="Google" id="ProtNLM"/>
    </source>
</evidence>
<proteinExistence type="predicted"/>
<dbReference type="EMBL" id="BMUT01000013">
    <property type="protein sequence ID" value="GGY01118.1"/>
    <property type="molecule type" value="Genomic_DNA"/>
</dbReference>
<name>A0ABQ2Z2C9_9ACTN</name>
<dbReference type="RefSeq" id="WP_190024422.1">
    <property type="nucleotide sequence ID" value="NZ_BMUT01000013.1"/>
</dbReference>
<evidence type="ECO:0000313" key="2">
    <source>
        <dbReference type="Proteomes" id="UP000659223"/>
    </source>
</evidence>
<dbReference type="Proteomes" id="UP000659223">
    <property type="component" value="Unassembled WGS sequence"/>
</dbReference>
<dbReference type="PANTHER" id="PTHR21621">
    <property type="entry name" value="RIBOSOMAL PROTEIN S6 MODIFICATION PROTEIN"/>
    <property type="match status" value="1"/>
</dbReference>
<accession>A0ABQ2Z2C9</accession>
<keyword evidence="2" id="KW-1185">Reference proteome</keyword>
<gene>
    <name evidence="1" type="ORF">GCM10010324_54850</name>
</gene>
<evidence type="ECO:0000313" key="1">
    <source>
        <dbReference type="EMBL" id="GGY01118.1"/>
    </source>
</evidence>
<dbReference type="Gene3D" id="3.30.470.20">
    <property type="entry name" value="ATP-grasp fold, B domain"/>
    <property type="match status" value="1"/>
</dbReference>
<dbReference type="PANTHER" id="PTHR21621:SF0">
    <property type="entry name" value="BETA-CITRYLGLUTAMATE SYNTHASE B-RELATED"/>
    <property type="match status" value="1"/>
</dbReference>
<reference evidence="2" key="1">
    <citation type="journal article" date="2019" name="Int. J. Syst. Evol. Microbiol.">
        <title>The Global Catalogue of Microorganisms (GCM) 10K type strain sequencing project: providing services to taxonomists for standard genome sequencing and annotation.</title>
        <authorList>
            <consortium name="The Broad Institute Genomics Platform"/>
            <consortium name="The Broad Institute Genome Sequencing Center for Infectious Disease"/>
            <person name="Wu L."/>
            <person name="Ma J."/>
        </authorList>
    </citation>
    <scope>NUCLEOTIDE SEQUENCE [LARGE SCALE GENOMIC DNA]</scope>
    <source>
        <strain evidence="2">JCM 4586</strain>
    </source>
</reference>
<dbReference type="SUPFAM" id="SSF56059">
    <property type="entry name" value="Glutathione synthetase ATP-binding domain-like"/>
    <property type="match status" value="1"/>
</dbReference>
<sequence length="293" mass="32138">MIYAVGIASERTIEHFTAGAGARGVEVETVDLREAAEQGDWQLTMGGDRPARLGGHTLDPEGAYYCRITDLSALQEERGRALHWRWLTTALTAWLDHIPGLVVNRPSIHSDNGSKPLHEWTLTRAGFTVPESVTGSSPQRLQAFAEAGPTLVKAVSGVRADSRLVEARDLADFHPWQGPVHLQRYVEGQDVRAHVVGAHVHAEEIVSGAVDYRTDPDAVFTPCELPGPLAERMVRHTAHLGMSFAGWDFKVAEDGTHWCLEVNPMPAYDWYDRRLGGDITASLLGLLQGGPRD</sequence>
<protein>
    <recommendedName>
        <fullName evidence="3">ATP-grasp ribosomal peptide maturase</fullName>
    </recommendedName>
</protein>
<comment type="caution">
    <text evidence="1">The sequence shown here is derived from an EMBL/GenBank/DDBJ whole genome shotgun (WGS) entry which is preliminary data.</text>
</comment>